<evidence type="ECO:0000313" key="5">
    <source>
        <dbReference type="Proteomes" id="UP000324646"/>
    </source>
</evidence>
<name>A0A5C0SDX9_CRATE</name>
<dbReference type="InterPro" id="IPR029903">
    <property type="entry name" value="RmlD-like-bd"/>
</dbReference>
<evidence type="ECO:0000313" key="4">
    <source>
        <dbReference type="EMBL" id="QEK12491.1"/>
    </source>
</evidence>
<accession>A0A5C0SDX9</accession>
<feature type="domain" description="RmlD-like substrate binding" evidence="3">
    <location>
        <begin position="1"/>
        <end position="291"/>
    </location>
</feature>
<keyword evidence="2 4" id="KW-0560">Oxidoreductase</keyword>
<dbReference type="SUPFAM" id="SSF51735">
    <property type="entry name" value="NAD(P)-binding Rossmann-fold domains"/>
    <property type="match status" value="1"/>
</dbReference>
<keyword evidence="2" id="KW-0521">NADP</keyword>
<protein>
    <recommendedName>
        <fullName evidence="2">dTDP-4-dehydrorhamnose reductase</fullName>
        <ecNumber evidence="2">1.1.1.133</ecNumber>
    </recommendedName>
</protein>
<dbReference type="InterPro" id="IPR036291">
    <property type="entry name" value="NAD(P)-bd_dom_sf"/>
</dbReference>
<proteinExistence type="inferred from homology"/>
<evidence type="ECO:0000259" key="3">
    <source>
        <dbReference type="Pfam" id="PF04321"/>
    </source>
</evidence>
<dbReference type="Pfam" id="PF04321">
    <property type="entry name" value="RmlD_sub_bind"/>
    <property type="match status" value="1"/>
</dbReference>
<dbReference type="GO" id="GO:0019305">
    <property type="term" value="P:dTDP-rhamnose biosynthetic process"/>
    <property type="evidence" value="ECO:0007669"/>
    <property type="project" value="UniProtKB-UniPathway"/>
</dbReference>
<dbReference type="Proteomes" id="UP000324646">
    <property type="component" value="Chromosome"/>
</dbReference>
<dbReference type="GO" id="GO:0005829">
    <property type="term" value="C:cytosol"/>
    <property type="evidence" value="ECO:0007669"/>
    <property type="project" value="TreeGrafter"/>
</dbReference>
<gene>
    <name evidence="4" type="primary">rfbD</name>
    <name evidence="4" type="ORF">FQB35_09205</name>
</gene>
<organism evidence="4 5">
    <name type="scientific">Crassaminicella thermophila</name>
    <dbReference type="NCBI Taxonomy" id="2599308"/>
    <lineage>
        <taxon>Bacteria</taxon>
        <taxon>Bacillati</taxon>
        <taxon>Bacillota</taxon>
        <taxon>Clostridia</taxon>
        <taxon>Eubacteriales</taxon>
        <taxon>Clostridiaceae</taxon>
        <taxon>Crassaminicella</taxon>
    </lineage>
</organism>
<dbReference type="InterPro" id="IPR005913">
    <property type="entry name" value="dTDP_dehydrorham_reduct"/>
</dbReference>
<dbReference type="FunFam" id="3.40.50.720:FF:000159">
    <property type="entry name" value="dTDP-4-dehydrorhamnose reductase"/>
    <property type="match status" value="1"/>
</dbReference>
<dbReference type="CDD" id="cd05254">
    <property type="entry name" value="dTDP_HR_like_SDR_e"/>
    <property type="match status" value="1"/>
</dbReference>
<evidence type="ECO:0000256" key="1">
    <source>
        <dbReference type="ARBA" id="ARBA00010944"/>
    </source>
</evidence>
<dbReference type="GO" id="GO:0008831">
    <property type="term" value="F:dTDP-4-dehydrorhamnose reductase activity"/>
    <property type="evidence" value="ECO:0007669"/>
    <property type="project" value="UniProtKB-EC"/>
</dbReference>
<comment type="pathway">
    <text evidence="2">Carbohydrate biosynthesis; dTDP-L-rhamnose biosynthesis.</text>
</comment>
<comment type="similarity">
    <text evidence="1 2">Belongs to the dTDP-4-dehydrorhamnose reductase family.</text>
</comment>
<dbReference type="RefSeq" id="WP_148809646.1">
    <property type="nucleotide sequence ID" value="NZ_CP042243.1"/>
</dbReference>
<dbReference type="KEGG" id="crs:FQB35_09205"/>
<dbReference type="PANTHER" id="PTHR10491:SF4">
    <property type="entry name" value="METHIONINE ADENOSYLTRANSFERASE 2 SUBUNIT BETA"/>
    <property type="match status" value="1"/>
</dbReference>
<sequence length="292" mass="33257">MKVLITGGNGQLGSTIKEMLREKKCSLGKIDKTYFHCKVIAEGKYTLNITSLENVKNYFIKSKPHIVINTAAYTNVDGCESNIDLAYKVNALGPRNLAIACETINAKLIHISTDYVFDGKSKLPYKEFDLPNPINIYGKSKYLGEEYVKQFCSRYFIVRTSWLYGQIGKNFVKTILKTSKEKKYLEIIEDQTGNPTNAQDLAYHILKLALTDEYGIYHCTGNGQCSWYEFAKAIIQYANIDCKINPISSYAYKPIAKRPSYSSLDHMMLRNTIGDAMRYWQDALKDFLNTLS</sequence>
<dbReference type="PANTHER" id="PTHR10491">
    <property type="entry name" value="DTDP-4-DEHYDRORHAMNOSE REDUCTASE"/>
    <property type="match status" value="1"/>
</dbReference>
<dbReference type="AlphaFoldDB" id="A0A5C0SDX9"/>
<comment type="function">
    <text evidence="2">Catalyzes the reduction of dTDP-6-deoxy-L-lyxo-4-hexulose to yield dTDP-L-rhamnose.</text>
</comment>
<reference evidence="4 5" key="1">
    <citation type="submission" date="2019-07" db="EMBL/GenBank/DDBJ databases">
        <title>Complete genome of Crassaminicella thermophila SY095.</title>
        <authorList>
            <person name="Li X."/>
        </authorList>
    </citation>
    <scope>NUCLEOTIDE SEQUENCE [LARGE SCALE GENOMIC DNA]</scope>
    <source>
        <strain evidence="4 5">SY095</strain>
    </source>
</reference>
<dbReference type="Gene3D" id="3.90.25.10">
    <property type="entry name" value="UDP-galactose 4-epimerase, domain 1"/>
    <property type="match status" value="1"/>
</dbReference>
<evidence type="ECO:0000256" key="2">
    <source>
        <dbReference type="RuleBase" id="RU364082"/>
    </source>
</evidence>
<dbReference type="Gene3D" id="3.40.50.720">
    <property type="entry name" value="NAD(P)-binding Rossmann-like Domain"/>
    <property type="match status" value="1"/>
</dbReference>
<dbReference type="EC" id="1.1.1.133" evidence="2"/>
<dbReference type="OrthoDB" id="9803892at2"/>
<dbReference type="EMBL" id="CP042243">
    <property type="protein sequence ID" value="QEK12491.1"/>
    <property type="molecule type" value="Genomic_DNA"/>
</dbReference>
<dbReference type="UniPathway" id="UPA00124"/>
<keyword evidence="5" id="KW-1185">Reference proteome</keyword>
<dbReference type="NCBIfam" id="TIGR01214">
    <property type="entry name" value="rmlD"/>
    <property type="match status" value="1"/>
</dbReference>